<dbReference type="RefSeq" id="WP_205109158.1">
    <property type="nucleotide sequence ID" value="NZ_JACJJL010000010.1"/>
</dbReference>
<comment type="caution">
    <text evidence="3">The sequence shown here is derived from an EMBL/GenBank/DDBJ whole genome shotgun (WGS) entry which is preliminary data.</text>
</comment>
<evidence type="ECO:0000313" key="4">
    <source>
        <dbReference type="Proteomes" id="UP000764045"/>
    </source>
</evidence>
<proteinExistence type="predicted"/>
<dbReference type="InterPro" id="IPR013728">
    <property type="entry name" value="BT_3987-like_N"/>
</dbReference>
<evidence type="ECO:0000259" key="1">
    <source>
        <dbReference type="Pfam" id="PF08522"/>
    </source>
</evidence>
<sequence length="347" mass="38400">MIHYRHTLLAALAEMALTACDNGDPVFDDFDYQTAYFAHQVVGRTVTLGNNDEVDVTLDNQYKVQIQANMGGAYSNPNNIIIKVSVDDRLCDGLFFDASTGGNKVLPMPREYYTLASDKISIPAGKPRGGVDVQLTDAFFNDPKALEFNYVIPLVMTDAMGVDSILRGKPLVDNPDRMVGGNWSVQPRDYVLYAIRYVNPYQGSYLRRGTDAITKADGTKATAVRHAQYVENDEVVFTSTMGLNKTMLPVTVKKDDGNAVTFNLTLTFSADGTCSVTSDNADYEISGNGKFVSKGEKHSMGGKDRDGLYLDYKVRLKNHGNLEYATKDTLVLRSREVRMLYPTVTKK</sequence>
<dbReference type="Proteomes" id="UP000764045">
    <property type="component" value="Unassembled WGS sequence"/>
</dbReference>
<protein>
    <submittedName>
        <fullName evidence="3">DUF1735 domain-containing protein</fullName>
    </submittedName>
</protein>
<dbReference type="AlphaFoldDB" id="A0A939B4G8"/>
<organism evidence="3 4">
    <name type="scientific">Marseilla massiliensis</name>
    <dbReference type="NCBI Taxonomy" id="1841864"/>
    <lineage>
        <taxon>Bacteria</taxon>
        <taxon>Pseudomonadati</taxon>
        <taxon>Bacteroidota</taxon>
        <taxon>Bacteroidia</taxon>
        <taxon>Bacteroidales</taxon>
        <taxon>Prevotellaceae</taxon>
        <taxon>Marseilla</taxon>
    </lineage>
</organism>
<dbReference type="Gene3D" id="2.60.40.1740">
    <property type="entry name" value="hypothetical protein (bacova_03559)"/>
    <property type="match status" value="1"/>
</dbReference>
<reference evidence="3 4" key="1">
    <citation type="journal article" date="2021" name="Sci. Rep.">
        <title>The distribution of antibiotic resistance genes in chicken gut microbiota commensals.</title>
        <authorList>
            <person name="Juricova H."/>
            <person name="Matiasovicova J."/>
            <person name="Kubasova T."/>
            <person name="Cejkova D."/>
            <person name="Rychlik I."/>
        </authorList>
    </citation>
    <scope>NUCLEOTIDE SEQUENCE [LARGE SCALE GENOMIC DNA]</scope>
    <source>
        <strain evidence="3 4">An819</strain>
    </source>
</reference>
<dbReference type="Pfam" id="PF18620">
    <property type="entry name" value="DUF5627"/>
    <property type="match status" value="1"/>
</dbReference>
<accession>A0A939B4G8</accession>
<feature type="domain" description="BT-3987-like N-terminal" evidence="1">
    <location>
        <begin position="33"/>
        <end position="161"/>
    </location>
</feature>
<gene>
    <name evidence="3" type="ORF">H6B30_07275</name>
</gene>
<evidence type="ECO:0000313" key="3">
    <source>
        <dbReference type="EMBL" id="MBM6661555.1"/>
    </source>
</evidence>
<dbReference type="Gene3D" id="2.40.128.420">
    <property type="match status" value="1"/>
</dbReference>
<dbReference type="Pfam" id="PF08522">
    <property type="entry name" value="BT_3987-like_N"/>
    <property type="match status" value="1"/>
</dbReference>
<keyword evidence="4" id="KW-1185">Reference proteome</keyword>
<evidence type="ECO:0000259" key="2">
    <source>
        <dbReference type="Pfam" id="PF18620"/>
    </source>
</evidence>
<dbReference type="InterPro" id="IPR040580">
    <property type="entry name" value="DUF5627"/>
</dbReference>
<name>A0A939B4G8_9BACT</name>
<dbReference type="EMBL" id="JACJJL010000010">
    <property type="protein sequence ID" value="MBM6661555.1"/>
    <property type="molecule type" value="Genomic_DNA"/>
</dbReference>
<feature type="domain" description="DUF5627" evidence="2">
    <location>
        <begin position="200"/>
        <end position="336"/>
    </location>
</feature>